<dbReference type="InterPro" id="IPR034660">
    <property type="entry name" value="DinB/YfiT-like"/>
</dbReference>
<name>A0ABC8ASB5_9NOCA</name>
<reference evidence="2 3" key="1">
    <citation type="submission" date="2016-10" db="EMBL/GenBank/DDBJ databases">
        <title>Genome sequence of Nocardia seriolae strain EM150506, isolated from Anguila japonica.</title>
        <authorList>
            <person name="Han H.-J."/>
        </authorList>
    </citation>
    <scope>NUCLEOTIDE SEQUENCE [LARGE SCALE GENOMIC DNA]</scope>
    <source>
        <strain evidence="2 3">EM150506</strain>
    </source>
</reference>
<dbReference type="InterPro" id="IPR024344">
    <property type="entry name" value="MDMPI_metal-binding"/>
</dbReference>
<evidence type="ECO:0000313" key="2">
    <source>
        <dbReference type="EMBL" id="APA97111.1"/>
    </source>
</evidence>
<protein>
    <recommendedName>
        <fullName evidence="1">Mycothiol-dependent maleylpyruvate isomerase metal-binding domain-containing protein</fullName>
    </recommendedName>
</protein>
<gene>
    <name evidence="2" type="ORF">NS506_03055</name>
</gene>
<accession>A0ABC8ASB5</accession>
<dbReference type="EMBL" id="CP017839">
    <property type="protein sequence ID" value="APA97111.1"/>
    <property type="molecule type" value="Genomic_DNA"/>
</dbReference>
<dbReference type="Pfam" id="PF11716">
    <property type="entry name" value="MDMPI_N"/>
    <property type="match status" value="1"/>
</dbReference>
<dbReference type="Gene3D" id="1.20.120.450">
    <property type="entry name" value="dinb family like domain"/>
    <property type="match status" value="1"/>
</dbReference>
<evidence type="ECO:0000259" key="1">
    <source>
        <dbReference type="Pfam" id="PF11716"/>
    </source>
</evidence>
<dbReference type="KEGG" id="nsr:NS506_03055"/>
<evidence type="ECO:0000313" key="3">
    <source>
        <dbReference type="Proteomes" id="UP000180166"/>
    </source>
</evidence>
<dbReference type="SUPFAM" id="SSF109854">
    <property type="entry name" value="DinB/YfiT-like putative metalloenzymes"/>
    <property type="match status" value="1"/>
</dbReference>
<dbReference type="InterPro" id="IPR017517">
    <property type="entry name" value="Maleyloyr_isom"/>
</dbReference>
<dbReference type="Proteomes" id="UP000180166">
    <property type="component" value="Chromosome"/>
</dbReference>
<feature type="domain" description="Mycothiol-dependent maleylpyruvate isomerase metal-binding" evidence="1">
    <location>
        <begin position="13"/>
        <end position="59"/>
    </location>
</feature>
<dbReference type="AlphaFoldDB" id="A0ABC8ASB5"/>
<organism evidence="2 3">
    <name type="scientific">Nocardia seriolae</name>
    <dbReference type="NCBI Taxonomy" id="37332"/>
    <lineage>
        <taxon>Bacteria</taxon>
        <taxon>Bacillati</taxon>
        <taxon>Actinomycetota</taxon>
        <taxon>Actinomycetes</taxon>
        <taxon>Mycobacteriales</taxon>
        <taxon>Nocardiaceae</taxon>
        <taxon>Nocardia</taxon>
    </lineage>
</organism>
<dbReference type="NCBIfam" id="TIGR03083">
    <property type="entry name" value="maleylpyruvate isomerase family mycothiol-dependent enzyme"/>
    <property type="match status" value="1"/>
</dbReference>
<proteinExistence type="predicted"/>
<sequence>MRIGNAEARTMVAQERRELADLLRTLTPQQWEAESLCAGWRVRDVVAHLLYDATPPLGYAAEILRAGGSPDRLNALYIRRGHALGVGELLTRFESTVDLGFFTRSAPLIALADTMIHHQDLRRPLGLPRQIPARRLLAVLRHPDPFLRPGRTMRGLRFLATDVPWEHGRGPLVTGTAEAVIMAIAGRASALADLTGPGVDLLRDRHGRM</sequence>